<organism evidence="1 2">
    <name type="scientific">Sporocytophaga myxococcoides</name>
    <dbReference type="NCBI Taxonomy" id="153721"/>
    <lineage>
        <taxon>Bacteria</taxon>
        <taxon>Pseudomonadati</taxon>
        <taxon>Bacteroidota</taxon>
        <taxon>Cytophagia</taxon>
        <taxon>Cytophagales</taxon>
        <taxon>Cytophagaceae</taxon>
        <taxon>Sporocytophaga</taxon>
    </lineage>
</organism>
<sequence length="696" mass="78992">MACFPGFFAFAGDPPSEEQKSSTPLLLRKLPVKKLLGLKSNTSNAETPAGGYKRWSGLKYSGYARSFTQYRVMPNFYTGNPNLTEKSLVFNGVEAYNGSLQGYQEPLLLLRLEGNPTARTFFKVEYAMDNQLTGIIKDNGGIIEGTNTAYNRRISTYRILQFEGSANTGIGDFKLIAGGGVLWHRVSPFTFWNYEYRDDLFERYPWEPEGASFNRYNQFYATQNIARDARWGNTATQGFILEAKNLPLGFGGNIVYGKTDNSGGFTAVKTKSPRNLVAGRIDKGFGMHKFGINYFNQFGFLDVQELFKIRQQIATIDGRLNLNNVKIYFEGGVGRFQDFIAQRDQEDVILNNYSKSNVLASKTPMKIIKGDNYGVDYNWAPTVMAQIDVTKEAFNVPVNLMMYYIDKAVTNINSQVMNTANPHALGTAENIGSIYDITTYYGGVTDIQQMANNRWGGYLKHEDTYGKLKVNIGTGFAQEIENLYDSISFQHRANSFTRSRFAFFTRNNGPYGNIMNIYRRAFEVLAITDTVSNYKKGFNSLDLNLKYKLSLFGRELILANYNNYSSVQPGFSAIPKFSDKAFLRYFYEEFMAFYAFRPKLTLIGFVSYEKALGNNRTQLVDANGELIVNSDNKPIADPNGKPINQRGYGYGLGFDYDFSGRAGLYVRHRWFDHRDVNFTKDRFNGQETTVELKIFF</sequence>
<reference evidence="1 2" key="1">
    <citation type="submission" date="2014-09" db="EMBL/GenBank/DDBJ databases">
        <title>Sporocytophaga myxococcoides PG-01 genome sequencing.</title>
        <authorList>
            <person name="Liu L."/>
            <person name="Gao P.J."/>
            <person name="Chen G.J."/>
            <person name="Wang L.S."/>
        </authorList>
    </citation>
    <scope>NUCLEOTIDE SEQUENCE [LARGE SCALE GENOMIC DNA]</scope>
    <source>
        <strain evidence="1 2">PG-01</strain>
    </source>
</reference>
<gene>
    <name evidence="1" type="ORF">MYP_4241</name>
</gene>
<keyword evidence="2" id="KW-1185">Reference proteome</keyword>
<accession>A0A098LJ47</accession>
<dbReference type="eggNOG" id="ENOG5032SFA">
    <property type="taxonomic scope" value="Bacteria"/>
</dbReference>
<evidence type="ECO:0000313" key="1">
    <source>
        <dbReference type="EMBL" id="GAL87011.1"/>
    </source>
</evidence>
<dbReference type="Proteomes" id="UP000030185">
    <property type="component" value="Unassembled WGS sequence"/>
</dbReference>
<protein>
    <submittedName>
        <fullName evidence="1">Uncharacterized protein</fullName>
    </submittedName>
</protein>
<name>A0A098LJ47_9BACT</name>
<dbReference type="EMBL" id="BBLT01000010">
    <property type="protein sequence ID" value="GAL87011.1"/>
    <property type="molecule type" value="Genomic_DNA"/>
</dbReference>
<comment type="caution">
    <text evidence="1">The sequence shown here is derived from an EMBL/GenBank/DDBJ whole genome shotgun (WGS) entry which is preliminary data.</text>
</comment>
<proteinExistence type="predicted"/>
<evidence type="ECO:0000313" key="2">
    <source>
        <dbReference type="Proteomes" id="UP000030185"/>
    </source>
</evidence>
<dbReference type="AlphaFoldDB" id="A0A098LJ47"/>
<dbReference type="STRING" id="153721.MYP_4241"/>